<evidence type="ECO:0000256" key="4">
    <source>
        <dbReference type="ARBA" id="ARBA00022989"/>
    </source>
</evidence>
<feature type="transmembrane region" description="Helical" evidence="6">
    <location>
        <begin position="81"/>
        <end position="102"/>
    </location>
</feature>
<feature type="transmembrane region" description="Helical" evidence="6">
    <location>
        <begin position="152"/>
        <end position="171"/>
    </location>
</feature>
<evidence type="ECO:0000256" key="6">
    <source>
        <dbReference type="SAM" id="Phobius"/>
    </source>
</evidence>
<keyword evidence="3 6" id="KW-0812">Transmembrane</keyword>
<evidence type="ECO:0000313" key="8">
    <source>
        <dbReference type="Proteomes" id="UP000257200"/>
    </source>
</evidence>
<evidence type="ECO:0000256" key="1">
    <source>
        <dbReference type="ARBA" id="ARBA00004141"/>
    </source>
</evidence>
<reference evidence="7" key="1">
    <citation type="submission" date="2025-08" db="UniProtKB">
        <authorList>
            <consortium name="Ensembl"/>
        </authorList>
    </citation>
    <scope>IDENTIFICATION</scope>
</reference>
<evidence type="ECO:0000313" key="7">
    <source>
        <dbReference type="Ensembl" id="ENSAPOP00000021333.1"/>
    </source>
</evidence>
<comment type="similarity">
    <text evidence="2">Belongs to the L6 tetraspanin family.</text>
</comment>
<organism evidence="7 8">
    <name type="scientific">Acanthochromis polyacanthus</name>
    <name type="common">spiny chromis</name>
    <dbReference type="NCBI Taxonomy" id="80966"/>
    <lineage>
        <taxon>Eukaryota</taxon>
        <taxon>Metazoa</taxon>
        <taxon>Chordata</taxon>
        <taxon>Craniata</taxon>
        <taxon>Vertebrata</taxon>
        <taxon>Euteleostomi</taxon>
        <taxon>Actinopterygii</taxon>
        <taxon>Neopterygii</taxon>
        <taxon>Teleostei</taxon>
        <taxon>Neoteleostei</taxon>
        <taxon>Acanthomorphata</taxon>
        <taxon>Ovalentaria</taxon>
        <taxon>Pomacentridae</taxon>
        <taxon>Acanthochromis</taxon>
    </lineage>
</organism>
<dbReference type="GO" id="GO:0016020">
    <property type="term" value="C:membrane"/>
    <property type="evidence" value="ECO:0007669"/>
    <property type="project" value="UniProtKB-SubCell"/>
</dbReference>
<dbReference type="RefSeq" id="XP_022043927.1">
    <property type="nucleotide sequence ID" value="XM_022188235.2"/>
</dbReference>
<dbReference type="GeneTree" id="ENSGT01030000234590"/>
<reference evidence="7" key="2">
    <citation type="submission" date="2025-09" db="UniProtKB">
        <authorList>
            <consortium name="Ensembl"/>
        </authorList>
    </citation>
    <scope>IDENTIFICATION</scope>
</reference>
<dbReference type="AlphaFoldDB" id="A0A3Q1FVI0"/>
<dbReference type="PANTHER" id="PTHR14198">
    <property type="entry name" value="TRANSMEMBRANE 4 L6 FAMILY MEMBER 1-RELATED"/>
    <property type="match status" value="1"/>
</dbReference>
<name>A0A3Q1FVI0_9TELE</name>
<dbReference type="Proteomes" id="UP000257200">
    <property type="component" value="Unplaced"/>
</dbReference>
<keyword evidence="8" id="KW-1185">Reference proteome</keyword>
<keyword evidence="4 6" id="KW-1133">Transmembrane helix</keyword>
<keyword evidence="5 6" id="KW-0472">Membrane</keyword>
<dbReference type="STRING" id="80966.ENSAPOP00000021333"/>
<accession>A0A3Q1FVI0</accession>
<feature type="transmembrane region" description="Helical" evidence="6">
    <location>
        <begin position="12"/>
        <end position="30"/>
    </location>
</feature>
<dbReference type="Ensembl" id="ENSAPOT00000016543.1">
    <property type="protein sequence ID" value="ENSAPOP00000021333.1"/>
    <property type="gene ID" value="ENSAPOG00000001828.1"/>
</dbReference>
<protein>
    <submittedName>
        <fullName evidence="7">Transmembrane 4 L six family member 21a</fullName>
    </submittedName>
</protein>
<dbReference type="PANTHER" id="PTHR14198:SF23">
    <property type="entry name" value="SI:CH211-137I24.10"/>
    <property type="match status" value="1"/>
</dbReference>
<feature type="transmembrane region" description="Helical" evidence="6">
    <location>
        <begin position="50"/>
        <end position="69"/>
    </location>
</feature>
<evidence type="ECO:0000256" key="3">
    <source>
        <dbReference type="ARBA" id="ARBA00022692"/>
    </source>
</evidence>
<evidence type="ECO:0000256" key="5">
    <source>
        <dbReference type="ARBA" id="ARBA00023136"/>
    </source>
</evidence>
<sequence>MCTGKCARCIAVTLYPLVFLSIICNIILFFPGWDVKYAKDGHITEEVKYMGGLLGGGILMLIPALYIQLTGEEGGCCGNRCGMFFSIVFAAMGVLGALYSFIVALKGLANGPLCRNGAEWTRPFLNSNFTYVNDYKLWSMCQEPKNVVQFNIGLFVTLLAASSVQGLLCAIQMINGLFGCLCGTCFNKQHA</sequence>
<dbReference type="Pfam" id="PF05805">
    <property type="entry name" value="L6_membrane"/>
    <property type="match status" value="1"/>
</dbReference>
<dbReference type="OrthoDB" id="9937421at2759"/>
<proteinExistence type="inferred from homology"/>
<dbReference type="InParanoid" id="A0A3Q1FVI0"/>
<dbReference type="GeneID" id="110946729"/>
<comment type="subcellular location">
    <subcellularLocation>
        <location evidence="1">Membrane</location>
        <topology evidence="1">Multi-pass membrane protein</topology>
    </subcellularLocation>
</comment>
<evidence type="ECO:0000256" key="2">
    <source>
        <dbReference type="ARBA" id="ARBA00006193"/>
    </source>
</evidence>
<dbReference type="InterPro" id="IPR008661">
    <property type="entry name" value="L6_membrane"/>
</dbReference>